<feature type="region of interest" description="Disordered" evidence="1">
    <location>
        <begin position="191"/>
        <end position="277"/>
    </location>
</feature>
<name>A0A853C1M2_9ACTN</name>
<accession>A0A853C1M2</accession>
<feature type="compositionally biased region" description="Basic residues" evidence="1">
    <location>
        <begin position="206"/>
        <end position="219"/>
    </location>
</feature>
<reference evidence="2 3" key="1">
    <citation type="submission" date="2020-07" db="EMBL/GenBank/DDBJ databases">
        <title>Sequencing the genomes of 1000 actinobacteria strains.</title>
        <authorList>
            <person name="Klenk H.-P."/>
        </authorList>
    </citation>
    <scope>NUCLEOTIDE SEQUENCE [LARGE SCALE GENOMIC DNA]</scope>
    <source>
        <strain evidence="2 3">DSM 103833</strain>
    </source>
</reference>
<feature type="region of interest" description="Disordered" evidence="1">
    <location>
        <begin position="1"/>
        <end position="20"/>
    </location>
</feature>
<keyword evidence="3" id="KW-1185">Reference proteome</keyword>
<dbReference type="AlphaFoldDB" id="A0A853C1M2"/>
<evidence type="ECO:0000313" key="3">
    <source>
        <dbReference type="Proteomes" id="UP000530424"/>
    </source>
</evidence>
<evidence type="ECO:0000313" key="2">
    <source>
        <dbReference type="EMBL" id="NYJ00253.1"/>
    </source>
</evidence>
<gene>
    <name evidence="2" type="ORF">HNR19_000951</name>
</gene>
<dbReference type="EMBL" id="JACCFP010000001">
    <property type="protein sequence ID" value="NYJ00253.1"/>
    <property type="molecule type" value="Genomic_DNA"/>
</dbReference>
<proteinExistence type="predicted"/>
<organism evidence="2 3">
    <name type="scientific">Nocardioides thalensis</name>
    <dbReference type="NCBI Taxonomy" id="1914755"/>
    <lineage>
        <taxon>Bacteria</taxon>
        <taxon>Bacillati</taxon>
        <taxon>Actinomycetota</taxon>
        <taxon>Actinomycetes</taxon>
        <taxon>Propionibacteriales</taxon>
        <taxon>Nocardioidaceae</taxon>
        <taxon>Nocardioides</taxon>
    </lineage>
</organism>
<dbReference type="Proteomes" id="UP000530424">
    <property type="component" value="Unassembled WGS sequence"/>
</dbReference>
<evidence type="ECO:0000256" key="1">
    <source>
        <dbReference type="SAM" id="MobiDB-lite"/>
    </source>
</evidence>
<comment type="caution">
    <text evidence="2">The sequence shown here is derived from an EMBL/GenBank/DDBJ whole genome shotgun (WGS) entry which is preliminary data.</text>
</comment>
<feature type="compositionally biased region" description="Polar residues" evidence="1">
    <location>
        <begin position="224"/>
        <end position="247"/>
    </location>
</feature>
<feature type="region of interest" description="Disordered" evidence="1">
    <location>
        <begin position="71"/>
        <end position="99"/>
    </location>
</feature>
<sequence>MSHPARTSRSSLRAPDSGHNVEELYRCPPALLAARSVRDAGLGDLEETDQLAPGRPWLLVSSLWRLGSAAGEAGRATPSHSDGHRRLRPARRRCDAPRTARSTAWPGAAAADECAFVLEDCGMRAVLEGLNLKPDPSTLHNDSADFALPAQMIVGPPVTPGEESFDITVCTPERLAKACSQVAASTTLGTISSSTSRRSTFGRAVRGYRRGYRRSRPRPGPRSASDSDASPTGSSRTTAPDRTSAVTSRLPETGGRRKHAPTLAARSLAAMTRHSSR</sequence>
<protein>
    <submittedName>
        <fullName evidence="2">Uncharacterized protein</fullName>
    </submittedName>
</protein>
<feature type="compositionally biased region" description="Polar residues" evidence="1">
    <location>
        <begin position="1"/>
        <end position="11"/>
    </location>
</feature>